<dbReference type="Proteomes" id="UP000718593">
    <property type="component" value="Unassembled WGS sequence"/>
</dbReference>
<evidence type="ECO:0000313" key="2">
    <source>
        <dbReference type="Proteomes" id="UP000718593"/>
    </source>
</evidence>
<comment type="caution">
    <text evidence="1">The sequence shown here is derived from an EMBL/GenBank/DDBJ whole genome shotgun (WGS) entry which is preliminary data.</text>
</comment>
<dbReference type="InterPro" id="IPR036278">
    <property type="entry name" value="Sialidase_sf"/>
</dbReference>
<accession>A0A930BWG5</accession>
<evidence type="ECO:0000313" key="1">
    <source>
        <dbReference type="EMBL" id="MBF1165253.1"/>
    </source>
</evidence>
<dbReference type="EMBL" id="JABZMI010000174">
    <property type="protein sequence ID" value="MBF1165253.1"/>
    <property type="molecule type" value="Genomic_DNA"/>
</dbReference>
<dbReference type="Gene3D" id="2.130.10.10">
    <property type="entry name" value="YVTN repeat-like/Quinoprotein amine dehydrogenase"/>
    <property type="match status" value="1"/>
</dbReference>
<reference evidence="1" key="1">
    <citation type="submission" date="2020-04" db="EMBL/GenBank/DDBJ databases">
        <title>Deep metagenomics examines the oral microbiome during advanced dental caries in children, revealing novel taxa and co-occurrences with host molecules.</title>
        <authorList>
            <person name="Baker J.L."/>
            <person name="Morton J.T."/>
            <person name="Dinis M."/>
            <person name="Alvarez R."/>
            <person name="Tran N.C."/>
            <person name="Knight R."/>
            <person name="Edlund A."/>
        </authorList>
    </citation>
    <scope>NUCLEOTIDE SEQUENCE</scope>
    <source>
        <strain evidence="1">JCVI_32_bin.24</strain>
    </source>
</reference>
<dbReference type="AlphaFoldDB" id="A0A930BWG5"/>
<protein>
    <submittedName>
        <fullName evidence="1">Exo-alpha-sialidase</fullName>
    </submittedName>
</protein>
<sequence>MLALVAPGASAADAMPGMAKATRQELGASAVFAPDGSLLVVTKQGEHVMLYRSSDDGKSWSAPTAVNAQPEQISADGENRPKVAFAADGGLLVSWTRPLGKPYSGAIRLARADDGQRFSPPLTVHKDPAEITHRFESLLTTPDNKVILAWIDKRDLEAAKSGKKAYRGAAIYAAVSTDGGRSFQPEHKLADHSCECCRVTSAIDADGAPLFMWRHVFEPNERDHALARLKPDGTVESVQRATFDRWKVDGCPHHGPSLVVDERGVRHAVWFNQKDGAGRIFYGRLVAGSGISVEVQRQVGGPRAAHADMAVAPGKLVIAWKEFDGERTQLRSLISADGGDSFSEIALAATDGASDQARVIRRQDQLFVFWRTEKEGFRLFPLP</sequence>
<gene>
    <name evidence="1" type="ORF">HXL68_09435</name>
</gene>
<dbReference type="CDD" id="cd15482">
    <property type="entry name" value="Sialidase_non-viral"/>
    <property type="match status" value="1"/>
</dbReference>
<dbReference type="SUPFAM" id="SSF50939">
    <property type="entry name" value="Sialidases"/>
    <property type="match status" value="1"/>
</dbReference>
<organism evidence="1 2">
    <name type="scientific">Dechloromonas agitata</name>
    <dbReference type="NCBI Taxonomy" id="73030"/>
    <lineage>
        <taxon>Bacteria</taxon>
        <taxon>Pseudomonadati</taxon>
        <taxon>Pseudomonadota</taxon>
        <taxon>Betaproteobacteria</taxon>
        <taxon>Rhodocyclales</taxon>
        <taxon>Azonexaceae</taxon>
        <taxon>Dechloromonas</taxon>
    </lineage>
</organism>
<name>A0A930BWG5_9RHOO</name>
<dbReference type="InterPro" id="IPR015943">
    <property type="entry name" value="WD40/YVTN_repeat-like_dom_sf"/>
</dbReference>
<proteinExistence type="predicted"/>